<dbReference type="GO" id="GO:0016787">
    <property type="term" value="F:hydrolase activity"/>
    <property type="evidence" value="ECO:0007669"/>
    <property type="project" value="UniProtKB-KW"/>
</dbReference>
<feature type="region of interest" description="Disordered" evidence="9">
    <location>
        <begin position="170"/>
        <end position="239"/>
    </location>
</feature>
<keyword evidence="6" id="KW-0378">Hydrolase</keyword>
<dbReference type="OrthoDB" id="5153223at2759"/>
<evidence type="ECO:0000256" key="4">
    <source>
        <dbReference type="ARBA" id="ARBA00022722"/>
    </source>
</evidence>
<keyword evidence="8" id="KW-0496">Mitochondrion</keyword>
<dbReference type="CDD" id="cd09274">
    <property type="entry name" value="RNase_HI_RT_Ty3"/>
    <property type="match status" value="1"/>
</dbReference>
<protein>
    <recommendedName>
        <fullName evidence="10">Reverse transcriptase RNase H-like domain-containing protein</fullName>
    </recommendedName>
</protein>
<accession>A0A8H4PS42</accession>
<keyword evidence="12" id="KW-1185">Reference proteome</keyword>
<evidence type="ECO:0000256" key="2">
    <source>
        <dbReference type="ARBA" id="ARBA00022679"/>
    </source>
</evidence>
<evidence type="ECO:0000313" key="11">
    <source>
        <dbReference type="EMBL" id="KAF4509430.1"/>
    </source>
</evidence>
<reference evidence="11 12" key="1">
    <citation type="journal article" date="2020" name="Genome Biol. Evol.">
        <title>A new high-quality draft genome assembly of the Chinese cordyceps Ophiocordyceps sinensis.</title>
        <authorList>
            <person name="Shu R."/>
            <person name="Zhang J."/>
            <person name="Meng Q."/>
            <person name="Zhang H."/>
            <person name="Zhou G."/>
            <person name="Li M."/>
            <person name="Wu P."/>
            <person name="Zhao Y."/>
            <person name="Chen C."/>
            <person name="Qin Q."/>
        </authorList>
    </citation>
    <scope>NUCLEOTIDE SEQUENCE [LARGE SCALE GENOMIC DNA]</scope>
    <source>
        <strain evidence="11 12">IOZ07</strain>
    </source>
</reference>
<evidence type="ECO:0000256" key="3">
    <source>
        <dbReference type="ARBA" id="ARBA00022695"/>
    </source>
</evidence>
<keyword evidence="3" id="KW-0548">Nucleotidyltransferase</keyword>
<evidence type="ECO:0000256" key="7">
    <source>
        <dbReference type="ARBA" id="ARBA00022918"/>
    </source>
</evidence>
<dbReference type="GO" id="GO:0003964">
    <property type="term" value="F:RNA-directed DNA polymerase activity"/>
    <property type="evidence" value="ECO:0007669"/>
    <property type="project" value="UniProtKB-KW"/>
</dbReference>
<keyword evidence="4" id="KW-0540">Nuclease</keyword>
<dbReference type="AlphaFoldDB" id="A0A8H4PS42"/>
<dbReference type="SUPFAM" id="SSF56672">
    <property type="entry name" value="DNA/RNA polymerases"/>
    <property type="match status" value="1"/>
</dbReference>
<comment type="caution">
    <text evidence="11">The sequence shown here is derived from an EMBL/GenBank/DDBJ whole genome shotgun (WGS) entry which is preliminary data.</text>
</comment>
<dbReference type="InterPro" id="IPR043502">
    <property type="entry name" value="DNA/RNA_pol_sf"/>
</dbReference>
<dbReference type="InterPro" id="IPR041373">
    <property type="entry name" value="RT_RNaseH"/>
</dbReference>
<feature type="compositionally biased region" description="Basic and acidic residues" evidence="9">
    <location>
        <begin position="212"/>
        <end position="230"/>
    </location>
</feature>
<evidence type="ECO:0000256" key="8">
    <source>
        <dbReference type="ARBA" id="ARBA00023128"/>
    </source>
</evidence>
<sequence length="299" mass="34215">MMLDERLDDLAALREAVKICQESIRKLEDTPVFILAVLYTDASKFGAGCALLQHREEQDFPILYDSFLFTKTQRQYGTYKRELCALVEFCRRHRHFFCGRSLSTVYTDHMPLTWFLTGQGHEGIYARWVTELRVLNITIKYIEGARNGAADGLSRSGGLLGASLFRRQGDRNDDNFRQNDRQDRDRGYNRNRSPEGSRSFANSRNQSGSRPPRRDERYPRRDDRRDDRRSEHRKVHFKAGSQCRPVVAAGESAARALSDYLTIHGSNPTADGGARDPHMRTKHLVSKLARAISPSLPPI</sequence>
<evidence type="ECO:0000259" key="10">
    <source>
        <dbReference type="Pfam" id="PF17917"/>
    </source>
</evidence>
<dbReference type="PANTHER" id="PTHR37984:SF5">
    <property type="entry name" value="PROTEIN NYNRIN-LIKE"/>
    <property type="match status" value="1"/>
</dbReference>
<dbReference type="GO" id="GO:0005739">
    <property type="term" value="C:mitochondrion"/>
    <property type="evidence" value="ECO:0007669"/>
    <property type="project" value="UniProtKB-SubCell"/>
</dbReference>
<dbReference type="GO" id="GO:0004519">
    <property type="term" value="F:endonuclease activity"/>
    <property type="evidence" value="ECO:0007669"/>
    <property type="project" value="UniProtKB-KW"/>
</dbReference>
<dbReference type="PANTHER" id="PTHR37984">
    <property type="entry name" value="PROTEIN CBG26694"/>
    <property type="match status" value="1"/>
</dbReference>
<evidence type="ECO:0000256" key="1">
    <source>
        <dbReference type="ARBA" id="ARBA00004173"/>
    </source>
</evidence>
<gene>
    <name evidence="11" type="ORF">G6O67_003606</name>
</gene>
<evidence type="ECO:0000256" key="9">
    <source>
        <dbReference type="SAM" id="MobiDB-lite"/>
    </source>
</evidence>
<dbReference type="Proteomes" id="UP000557566">
    <property type="component" value="Unassembled WGS sequence"/>
</dbReference>
<feature type="compositionally biased region" description="Polar residues" evidence="9">
    <location>
        <begin position="196"/>
        <end position="209"/>
    </location>
</feature>
<dbReference type="InterPro" id="IPR050951">
    <property type="entry name" value="Retrovirus_Pol_polyprotein"/>
</dbReference>
<keyword evidence="2" id="KW-0808">Transferase</keyword>
<feature type="domain" description="Reverse transcriptase RNase H-like" evidence="10">
    <location>
        <begin position="37"/>
        <end position="132"/>
    </location>
</feature>
<organism evidence="11 12">
    <name type="scientific">Ophiocordyceps sinensis</name>
    <dbReference type="NCBI Taxonomy" id="72228"/>
    <lineage>
        <taxon>Eukaryota</taxon>
        <taxon>Fungi</taxon>
        <taxon>Dikarya</taxon>
        <taxon>Ascomycota</taxon>
        <taxon>Pezizomycotina</taxon>
        <taxon>Sordariomycetes</taxon>
        <taxon>Hypocreomycetidae</taxon>
        <taxon>Hypocreales</taxon>
        <taxon>Ophiocordycipitaceae</taxon>
        <taxon>Ophiocordyceps</taxon>
    </lineage>
</organism>
<name>A0A8H4PS42_9HYPO</name>
<evidence type="ECO:0000256" key="5">
    <source>
        <dbReference type="ARBA" id="ARBA00022759"/>
    </source>
</evidence>
<keyword evidence="5" id="KW-0255">Endonuclease</keyword>
<comment type="subcellular location">
    <subcellularLocation>
        <location evidence="1">Mitochondrion</location>
    </subcellularLocation>
</comment>
<evidence type="ECO:0000256" key="6">
    <source>
        <dbReference type="ARBA" id="ARBA00022801"/>
    </source>
</evidence>
<dbReference type="EMBL" id="JAAVMX010000004">
    <property type="protein sequence ID" value="KAF4509430.1"/>
    <property type="molecule type" value="Genomic_DNA"/>
</dbReference>
<dbReference type="Pfam" id="PF17917">
    <property type="entry name" value="RT_RNaseH"/>
    <property type="match status" value="1"/>
</dbReference>
<keyword evidence="7" id="KW-0695">RNA-directed DNA polymerase</keyword>
<feature type="compositionally biased region" description="Basic and acidic residues" evidence="9">
    <location>
        <begin position="170"/>
        <end position="195"/>
    </location>
</feature>
<evidence type="ECO:0000313" key="12">
    <source>
        <dbReference type="Proteomes" id="UP000557566"/>
    </source>
</evidence>
<proteinExistence type="predicted"/>